<protein>
    <submittedName>
        <fullName evidence="1">Uncharacterized protein</fullName>
    </submittedName>
</protein>
<evidence type="ECO:0000313" key="1">
    <source>
        <dbReference type="EMBL" id="WMV08328.1"/>
    </source>
</evidence>
<accession>A0AAF0PP21</accession>
<organism evidence="1 2">
    <name type="scientific">Solanum verrucosum</name>
    <dbReference type="NCBI Taxonomy" id="315347"/>
    <lineage>
        <taxon>Eukaryota</taxon>
        <taxon>Viridiplantae</taxon>
        <taxon>Streptophyta</taxon>
        <taxon>Embryophyta</taxon>
        <taxon>Tracheophyta</taxon>
        <taxon>Spermatophyta</taxon>
        <taxon>Magnoliopsida</taxon>
        <taxon>eudicotyledons</taxon>
        <taxon>Gunneridae</taxon>
        <taxon>Pentapetalae</taxon>
        <taxon>asterids</taxon>
        <taxon>lamiids</taxon>
        <taxon>Solanales</taxon>
        <taxon>Solanaceae</taxon>
        <taxon>Solanoideae</taxon>
        <taxon>Solaneae</taxon>
        <taxon>Solanum</taxon>
    </lineage>
</organism>
<proteinExistence type="predicted"/>
<name>A0AAF0PP21_SOLVR</name>
<gene>
    <name evidence="1" type="ORF">MTR67_001713</name>
</gene>
<dbReference type="Proteomes" id="UP001234989">
    <property type="component" value="Chromosome 1"/>
</dbReference>
<keyword evidence="2" id="KW-1185">Reference proteome</keyword>
<sequence length="279" mass="31195">MVSLYPLDLFGSCTAILIYWSGLQQKGSFKSFPYGVSSDFLDVNSLVVWSSLDLHLNCSILSMLAAAVFILKFDLAVNSHFCWFLEVSKDFLIRLCQFLSGSTRSNDDAKIGKDQDSMCIAMLLVQKVYIRGTLVTPPVKSASPKEEGRCMLMFFGYPTSEDFHGYGQDMISVLKFNSVLLMTLPRGGSKRTIIGYFVVWFWCVYPVEHVSCHFGACIAIWILDITRSGFLGAVVTFADVEYKVKISQASSNNPIKTVVSKVASQFKHDNYKQILKGIT</sequence>
<dbReference type="EMBL" id="CP133612">
    <property type="protein sequence ID" value="WMV08328.1"/>
    <property type="molecule type" value="Genomic_DNA"/>
</dbReference>
<evidence type="ECO:0000313" key="2">
    <source>
        <dbReference type="Proteomes" id="UP001234989"/>
    </source>
</evidence>
<reference evidence="1" key="1">
    <citation type="submission" date="2023-08" db="EMBL/GenBank/DDBJ databases">
        <title>A de novo genome assembly of Solanum verrucosum Schlechtendal, a Mexican diploid species geographically isolated from the other diploid A-genome species in potato relatives.</title>
        <authorList>
            <person name="Hosaka K."/>
        </authorList>
    </citation>
    <scope>NUCLEOTIDE SEQUENCE</scope>
    <source>
        <tissue evidence="1">Young leaves</tissue>
    </source>
</reference>
<dbReference type="AlphaFoldDB" id="A0AAF0PP21"/>